<protein>
    <recommendedName>
        <fullName evidence="3">Nucleotidyl transferase AbiEii/AbiGii toxin family protein</fullName>
    </recommendedName>
</protein>
<dbReference type="Proteomes" id="UP000229708">
    <property type="component" value="Unassembled WGS sequence"/>
</dbReference>
<sequence>MLRENYLIKLSKMAMNSYYNDTLYPLQDKVLKLIDDLDTPFYLTGGTALSRCYLNHRYSDDLDLFVNDKPHFLKTIDSILINLNKKFKVNVIIRSKSYASLMINDILKVDFVNDVSFRYGKLEKKVIYSKVDNLENILSNKLSALISRDETKDVVDILMISKKIKVNWKKIFSDVNSKAVGIFPIDVSRRLIDFPVEMIDLIKWTDCIKYNVKSFKTDIGLLCDSILKIT</sequence>
<name>A0A2M7M096_9BACT</name>
<gene>
    <name evidence="1" type="ORF">COZ39_01990</name>
</gene>
<dbReference type="InterPro" id="IPR014942">
    <property type="entry name" value="AbiEii"/>
</dbReference>
<evidence type="ECO:0000313" key="1">
    <source>
        <dbReference type="EMBL" id="PIX73749.1"/>
    </source>
</evidence>
<reference evidence="2" key="1">
    <citation type="submission" date="2017-09" db="EMBL/GenBank/DDBJ databases">
        <title>Depth-based differentiation of microbial function through sediment-hosted aquifers and enrichment of novel symbionts in the deep terrestrial subsurface.</title>
        <authorList>
            <person name="Probst A.J."/>
            <person name="Ladd B."/>
            <person name="Jarett J.K."/>
            <person name="Geller-Mcgrath D.E."/>
            <person name="Sieber C.M.K."/>
            <person name="Emerson J.B."/>
            <person name="Anantharaman K."/>
            <person name="Thomas B.C."/>
            <person name="Malmstrom R."/>
            <person name="Stieglmeier M."/>
            <person name="Klingl A."/>
            <person name="Woyke T."/>
            <person name="Ryan C.M."/>
            <person name="Banfield J.F."/>
        </authorList>
    </citation>
    <scope>NUCLEOTIDE SEQUENCE [LARGE SCALE GENOMIC DNA]</scope>
</reference>
<organism evidence="1 2">
    <name type="scientific">Candidatus Roizmanbacteria bacterium CG_4_10_14_3_um_filter_33_21</name>
    <dbReference type="NCBI Taxonomy" id="1974830"/>
    <lineage>
        <taxon>Bacteria</taxon>
        <taxon>Candidatus Roizmaniibacteriota</taxon>
    </lineage>
</organism>
<evidence type="ECO:0000313" key="2">
    <source>
        <dbReference type="Proteomes" id="UP000229708"/>
    </source>
</evidence>
<evidence type="ECO:0008006" key="3">
    <source>
        <dbReference type="Google" id="ProtNLM"/>
    </source>
</evidence>
<dbReference type="EMBL" id="PFJI01000085">
    <property type="protein sequence ID" value="PIX73749.1"/>
    <property type="molecule type" value="Genomic_DNA"/>
</dbReference>
<dbReference type="Pfam" id="PF08843">
    <property type="entry name" value="AbiEii"/>
    <property type="match status" value="1"/>
</dbReference>
<accession>A0A2M7M096</accession>
<comment type="caution">
    <text evidence="1">The sequence shown here is derived from an EMBL/GenBank/DDBJ whole genome shotgun (WGS) entry which is preliminary data.</text>
</comment>
<dbReference type="Gene3D" id="3.10.450.620">
    <property type="entry name" value="JHP933, nucleotidyltransferase-like core domain"/>
    <property type="match status" value="1"/>
</dbReference>
<proteinExistence type="predicted"/>
<dbReference type="AlphaFoldDB" id="A0A2M7M096"/>